<sequence>MSRVSDDSATPTELLQAWGRGDGGAFDRLVPLVHDELRRIARRYMGRERADHTLQASALVNEAYLRLIDVNKVQWQNRAQFFGVAARTMRRILVDFARARGCGKRGAGIRHVSLHEALVVSSLPDDLVALDDALQLLEEAFPRKSRVVELRFFGGLTFEETAEALGVSVDTVKRDWRFAKLWLLRELSDERTRPV</sequence>
<keyword evidence="3" id="KW-0731">Sigma factor</keyword>
<evidence type="ECO:0000256" key="2">
    <source>
        <dbReference type="ARBA" id="ARBA00023015"/>
    </source>
</evidence>
<reference evidence="7" key="2">
    <citation type="submission" date="2016-04" db="EMBL/GenBank/DDBJ databases">
        <title>First Complete Genome Sequence of a Subdivision 6 Acidobacterium.</title>
        <authorList>
            <person name="Huang S."/>
            <person name="Vieira S."/>
            <person name="Bunk B."/>
            <person name="Riedel T."/>
            <person name="Sproeer C."/>
            <person name="Overmann J."/>
        </authorList>
    </citation>
    <scope>NUCLEOTIDE SEQUENCE [LARGE SCALE GENOMIC DNA]</scope>
    <source>
        <strain evidence="7">DSM 100886 HEG_-6_39</strain>
    </source>
</reference>
<dbReference type="NCBIfam" id="TIGR02999">
    <property type="entry name" value="Sig-70_X6"/>
    <property type="match status" value="1"/>
</dbReference>
<dbReference type="PANTHER" id="PTHR43133">
    <property type="entry name" value="RNA POLYMERASE ECF-TYPE SIGMA FACTO"/>
    <property type="match status" value="1"/>
</dbReference>
<name>A0A143PI93_LUTPR</name>
<dbReference type="Pfam" id="PF07638">
    <property type="entry name" value="Sigma70_ECF"/>
    <property type="match status" value="1"/>
</dbReference>
<evidence type="ECO:0000313" key="6">
    <source>
        <dbReference type="EMBL" id="AMY07818.1"/>
    </source>
</evidence>
<accession>A0A143PI93</accession>
<dbReference type="InterPro" id="IPR053812">
    <property type="entry name" value="HTH_Sigma70_ECF-like"/>
</dbReference>
<dbReference type="PANTHER" id="PTHR43133:SF39">
    <property type="entry name" value="SIMILAR TO RNA POLYMERASE SIGMA-E FACTOR"/>
    <property type="match status" value="1"/>
</dbReference>
<evidence type="ECO:0000313" key="7">
    <source>
        <dbReference type="Proteomes" id="UP000076079"/>
    </source>
</evidence>
<evidence type="ECO:0000259" key="5">
    <source>
        <dbReference type="Pfam" id="PF07638"/>
    </source>
</evidence>
<dbReference type="InterPro" id="IPR013325">
    <property type="entry name" value="RNA_pol_sigma_r2"/>
</dbReference>
<dbReference type="NCBIfam" id="TIGR02937">
    <property type="entry name" value="sigma70-ECF"/>
    <property type="match status" value="1"/>
</dbReference>
<protein>
    <submittedName>
        <fullName evidence="6">RNA polymerase sigma factor</fullName>
    </submittedName>
</protein>
<comment type="similarity">
    <text evidence="1">Belongs to the sigma-70 factor family. ECF subfamily.</text>
</comment>
<dbReference type="STRING" id="1855912.LuPra_00999"/>
<dbReference type="InterPro" id="IPR013324">
    <property type="entry name" value="RNA_pol_sigma_r3/r4-like"/>
</dbReference>
<evidence type="ECO:0000256" key="3">
    <source>
        <dbReference type="ARBA" id="ARBA00023082"/>
    </source>
</evidence>
<dbReference type="AlphaFoldDB" id="A0A143PI93"/>
<dbReference type="EMBL" id="CP015136">
    <property type="protein sequence ID" value="AMY07818.1"/>
    <property type="molecule type" value="Genomic_DNA"/>
</dbReference>
<dbReference type="InterPro" id="IPR039425">
    <property type="entry name" value="RNA_pol_sigma-70-like"/>
</dbReference>
<dbReference type="Proteomes" id="UP000076079">
    <property type="component" value="Chromosome"/>
</dbReference>
<evidence type="ECO:0000256" key="1">
    <source>
        <dbReference type="ARBA" id="ARBA00010641"/>
    </source>
</evidence>
<dbReference type="KEGG" id="abac:LuPra_00999"/>
<dbReference type="InterPro" id="IPR011517">
    <property type="entry name" value="RNA_pol_sigma70_ECF-like"/>
</dbReference>
<dbReference type="InterPro" id="IPR014284">
    <property type="entry name" value="RNA_pol_sigma-70_dom"/>
</dbReference>
<feature type="domain" description="RNA polymerase sigma-70 ECF-like HTH" evidence="5">
    <location>
        <begin position="12"/>
        <end position="188"/>
    </location>
</feature>
<organism evidence="6 7">
    <name type="scientific">Luteitalea pratensis</name>
    <dbReference type="NCBI Taxonomy" id="1855912"/>
    <lineage>
        <taxon>Bacteria</taxon>
        <taxon>Pseudomonadati</taxon>
        <taxon>Acidobacteriota</taxon>
        <taxon>Vicinamibacteria</taxon>
        <taxon>Vicinamibacterales</taxon>
        <taxon>Vicinamibacteraceae</taxon>
        <taxon>Luteitalea</taxon>
    </lineage>
</organism>
<dbReference type="GO" id="GO:0006352">
    <property type="term" value="P:DNA-templated transcription initiation"/>
    <property type="evidence" value="ECO:0007669"/>
    <property type="project" value="InterPro"/>
</dbReference>
<dbReference type="InterPro" id="IPR036388">
    <property type="entry name" value="WH-like_DNA-bd_sf"/>
</dbReference>
<keyword evidence="2" id="KW-0805">Transcription regulation</keyword>
<keyword evidence="7" id="KW-1185">Reference proteome</keyword>
<proteinExistence type="inferred from homology"/>
<keyword evidence="4" id="KW-0804">Transcription</keyword>
<dbReference type="SUPFAM" id="SSF88946">
    <property type="entry name" value="Sigma2 domain of RNA polymerase sigma factors"/>
    <property type="match status" value="1"/>
</dbReference>
<reference evidence="6 7" key="1">
    <citation type="journal article" date="2016" name="Genome Announc.">
        <title>First Complete Genome Sequence of a Subdivision 6 Acidobacterium Strain.</title>
        <authorList>
            <person name="Huang S."/>
            <person name="Vieira S."/>
            <person name="Bunk B."/>
            <person name="Riedel T."/>
            <person name="Sproer C."/>
            <person name="Overmann J."/>
        </authorList>
    </citation>
    <scope>NUCLEOTIDE SEQUENCE [LARGE SCALE GENOMIC DNA]</scope>
    <source>
        <strain evidence="7">DSM 100886 HEG_-6_39</strain>
    </source>
</reference>
<dbReference type="Gene3D" id="1.10.10.10">
    <property type="entry name" value="Winged helix-like DNA-binding domain superfamily/Winged helix DNA-binding domain"/>
    <property type="match status" value="1"/>
</dbReference>
<evidence type="ECO:0000256" key="4">
    <source>
        <dbReference type="ARBA" id="ARBA00023163"/>
    </source>
</evidence>
<dbReference type="SUPFAM" id="SSF88659">
    <property type="entry name" value="Sigma3 and sigma4 domains of RNA polymerase sigma factors"/>
    <property type="match status" value="1"/>
</dbReference>
<dbReference type="Gene3D" id="1.10.1740.10">
    <property type="match status" value="1"/>
</dbReference>
<dbReference type="OrthoDB" id="118280at2"/>
<dbReference type="GO" id="GO:0016987">
    <property type="term" value="F:sigma factor activity"/>
    <property type="evidence" value="ECO:0007669"/>
    <property type="project" value="UniProtKB-KW"/>
</dbReference>
<dbReference type="RefSeq" id="WP_110169723.1">
    <property type="nucleotide sequence ID" value="NZ_CP015136.1"/>
</dbReference>
<gene>
    <name evidence="6" type="ORF">LuPra_00999</name>
</gene>